<organism evidence="5 6">
    <name type="scientific">Agathobacter rectalis</name>
    <dbReference type="NCBI Taxonomy" id="39491"/>
    <lineage>
        <taxon>Bacteria</taxon>
        <taxon>Bacillati</taxon>
        <taxon>Bacillota</taxon>
        <taxon>Clostridia</taxon>
        <taxon>Lachnospirales</taxon>
        <taxon>Lachnospiraceae</taxon>
        <taxon>Agathobacter</taxon>
    </lineage>
</organism>
<name>A0A3E4M2F5_9FIRM</name>
<protein>
    <submittedName>
        <fullName evidence="5">ABC transporter ATP-binding protein</fullName>
    </submittedName>
</protein>
<dbReference type="InterPro" id="IPR015854">
    <property type="entry name" value="ABC_transpr_LolD-like"/>
</dbReference>
<dbReference type="InterPro" id="IPR027417">
    <property type="entry name" value="P-loop_NTPase"/>
</dbReference>
<dbReference type="PANTHER" id="PTHR24220:SF86">
    <property type="entry name" value="ABC TRANSPORTER ABCH.1"/>
    <property type="match status" value="1"/>
</dbReference>
<dbReference type="AlphaFoldDB" id="A0A3E4M2F5"/>
<keyword evidence="3 5" id="KW-0067">ATP-binding</keyword>
<dbReference type="SUPFAM" id="SSF52540">
    <property type="entry name" value="P-loop containing nucleoside triphosphate hydrolases"/>
    <property type="match status" value="1"/>
</dbReference>
<evidence type="ECO:0000313" key="6">
    <source>
        <dbReference type="Proteomes" id="UP000261052"/>
    </source>
</evidence>
<keyword evidence="1" id="KW-0813">Transport</keyword>
<gene>
    <name evidence="5" type="ORF">DXD13_05800</name>
</gene>
<dbReference type="CDD" id="cd03255">
    <property type="entry name" value="ABC_MJ0796_LolCDE_FtsE"/>
    <property type="match status" value="1"/>
</dbReference>
<dbReference type="PROSITE" id="PS50893">
    <property type="entry name" value="ABC_TRANSPORTER_2"/>
    <property type="match status" value="1"/>
</dbReference>
<comment type="caution">
    <text evidence="5">The sequence shown here is derived from an EMBL/GenBank/DDBJ whole genome shotgun (WGS) entry which is preliminary data.</text>
</comment>
<dbReference type="EMBL" id="QSQP01000005">
    <property type="protein sequence ID" value="RGK43918.1"/>
    <property type="molecule type" value="Genomic_DNA"/>
</dbReference>
<dbReference type="InterPro" id="IPR003593">
    <property type="entry name" value="AAA+_ATPase"/>
</dbReference>
<evidence type="ECO:0000256" key="1">
    <source>
        <dbReference type="ARBA" id="ARBA00022448"/>
    </source>
</evidence>
<keyword evidence="2" id="KW-0547">Nucleotide-binding</keyword>
<dbReference type="Pfam" id="PF00005">
    <property type="entry name" value="ABC_tran"/>
    <property type="match status" value="1"/>
</dbReference>
<dbReference type="GO" id="GO:0005524">
    <property type="term" value="F:ATP binding"/>
    <property type="evidence" value="ECO:0007669"/>
    <property type="project" value="UniProtKB-KW"/>
</dbReference>
<dbReference type="GO" id="GO:0005886">
    <property type="term" value="C:plasma membrane"/>
    <property type="evidence" value="ECO:0007669"/>
    <property type="project" value="TreeGrafter"/>
</dbReference>
<dbReference type="InterPro" id="IPR017871">
    <property type="entry name" value="ABC_transporter-like_CS"/>
</dbReference>
<proteinExistence type="predicted"/>
<dbReference type="Proteomes" id="UP000261052">
    <property type="component" value="Unassembled WGS sequence"/>
</dbReference>
<evidence type="ECO:0000259" key="4">
    <source>
        <dbReference type="PROSITE" id="PS50893"/>
    </source>
</evidence>
<dbReference type="PANTHER" id="PTHR24220">
    <property type="entry name" value="IMPORT ATP-BINDING PROTEIN"/>
    <property type="match status" value="1"/>
</dbReference>
<dbReference type="PROSITE" id="PS00211">
    <property type="entry name" value="ABC_TRANSPORTER_1"/>
    <property type="match status" value="1"/>
</dbReference>
<dbReference type="Gene3D" id="3.40.50.300">
    <property type="entry name" value="P-loop containing nucleotide triphosphate hydrolases"/>
    <property type="match status" value="1"/>
</dbReference>
<sequence length="233" mass="25967">MSDTIIHVKGLTAKVKLNNGEMLTTVNNVEFSMVNGKSYAIVGKSGSGKTSLVSVLGLLNSSFEGEYFYENKLVNSMSDKSLSKLRSQKLGFVFQNYSLIEHLRVWENIELPLIYAKSKLNRQQRDDRIEELLKMVHLEDRKNDFPSNLSGGEQQRIAIARALVASPEVLICDEPTGALDKKTGEYVMQLLQSLVNQQNVMLILVTHDPDLAQNCDVIITMDGGRITDVSNST</sequence>
<evidence type="ECO:0000313" key="5">
    <source>
        <dbReference type="EMBL" id="RGK43918.1"/>
    </source>
</evidence>
<feature type="domain" description="ABC transporter" evidence="4">
    <location>
        <begin position="6"/>
        <end position="233"/>
    </location>
</feature>
<dbReference type="InterPro" id="IPR003439">
    <property type="entry name" value="ABC_transporter-like_ATP-bd"/>
</dbReference>
<evidence type="ECO:0000256" key="2">
    <source>
        <dbReference type="ARBA" id="ARBA00022741"/>
    </source>
</evidence>
<reference evidence="5 6" key="1">
    <citation type="submission" date="2018-08" db="EMBL/GenBank/DDBJ databases">
        <title>A genome reference for cultivated species of the human gut microbiota.</title>
        <authorList>
            <person name="Zou Y."/>
            <person name="Xue W."/>
            <person name="Luo G."/>
        </authorList>
    </citation>
    <scope>NUCLEOTIDE SEQUENCE [LARGE SCALE GENOMIC DNA]</scope>
    <source>
        <strain evidence="5 6">TF11-15AC</strain>
    </source>
</reference>
<dbReference type="SMART" id="SM00382">
    <property type="entry name" value="AAA"/>
    <property type="match status" value="1"/>
</dbReference>
<dbReference type="GO" id="GO:0016887">
    <property type="term" value="F:ATP hydrolysis activity"/>
    <property type="evidence" value="ECO:0007669"/>
    <property type="project" value="InterPro"/>
</dbReference>
<evidence type="ECO:0000256" key="3">
    <source>
        <dbReference type="ARBA" id="ARBA00022840"/>
    </source>
</evidence>
<accession>A0A3E4M2F5</accession>
<dbReference type="RefSeq" id="WP_117685635.1">
    <property type="nucleotide sequence ID" value="NZ_QSQP01000005.1"/>
</dbReference>
<dbReference type="InterPro" id="IPR017911">
    <property type="entry name" value="MacB-like_ATP-bd"/>
</dbReference>
<dbReference type="GO" id="GO:0022857">
    <property type="term" value="F:transmembrane transporter activity"/>
    <property type="evidence" value="ECO:0007669"/>
    <property type="project" value="TreeGrafter"/>
</dbReference>